<proteinExistence type="predicted"/>
<keyword evidence="3" id="KW-0879">Wnt signaling pathway</keyword>
<dbReference type="InterPro" id="IPR021934">
    <property type="entry name" value="Sox_C"/>
</dbReference>
<evidence type="ECO:0000256" key="7">
    <source>
        <dbReference type="ARBA" id="ARBA00023163"/>
    </source>
</evidence>
<dbReference type="CDD" id="cd22032">
    <property type="entry name" value="HMG-box_SoxF"/>
    <property type="match status" value="1"/>
</dbReference>
<dbReference type="AlphaFoldDB" id="A0AAV7UTB2"/>
<dbReference type="InterPro" id="IPR009071">
    <property type="entry name" value="HMG_box_dom"/>
</dbReference>
<dbReference type="GO" id="GO:0016055">
    <property type="term" value="P:Wnt signaling pathway"/>
    <property type="evidence" value="ECO:0007669"/>
    <property type="project" value="UniProtKB-KW"/>
</dbReference>
<dbReference type="Proteomes" id="UP001066276">
    <property type="component" value="Chromosome 2_2"/>
</dbReference>
<evidence type="ECO:0000256" key="8">
    <source>
        <dbReference type="ARBA" id="ARBA00023218"/>
    </source>
</evidence>
<dbReference type="InterPro" id="IPR036910">
    <property type="entry name" value="HMG_box_dom_sf"/>
</dbReference>
<feature type="compositionally biased region" description="Basic residues" evidence="12">
    <location>
        <begin position="137"/>
        <end position="148"/>
    </location>
</feature>
<dbReference type="GO" id="GO:0005634">
    <property type="term" value="C:nucleus"/>
    <property type="evidence" value="ECO:0007669"/>
    <property type="project" value="UniProtKB-SubCell"/>
</dbReference>
<feature type="domain" description="HMG box" evidence="13">
    <location>
        <begin position="70"/>
        <end position="138"/>
    </location>
</feature>
<protein>
    <submittedName>
        <fullName evidence="15">Uncharacterized protein</fullName>
    </submittedName>
</protein>
<evidence type="ECO:0000256" key="11">
    <source>
        <dbReference type="PROSITE-ProRule" id="PRU00267"/>
    </source>
</evidence>
<gene>
    <name evidence="15" type="ORF">NDU88_001180</name>
</gene>
<dbReference type="PANTHER" id="PTHR10270">
    <property type="entry name" value="SOX TRANSCRIPTION FACTOR"/>
    <property type="match status" value="1"/>
</dbReference>
<evidence type="ECO:0000256" key="6">
    <source>
        <dbReference type="ARBA" id="ARBA00023159"/>
    </source>
</evidence>
<dbReference type="GO" id="GO:0030154">
    <property type="term" value="P:cell differentiation"/>
    <property type="evidence" value="ECO:0007669"/>
    <property type="project" value="TreeGrafter"/>
</dbReference>
<evidence type="ECO:0000256" key="10">
    <source>
        <dbReference type="ARBA" id="ARBA00044027"/>
    </source>
</evidence>
<name>A0AAV7UTB2_PLEWA</name>
<feature type="region of interest" description="Disordered" evidence="12">
    <location>
        <begin position="132"/>
        <end position="155"/>
    </location>
</feature>
<dbReference type="Gene3D" id="1.10.30.10">
    <property type="entry name" value="High mobility group box domain"/>
    <property type="match status" value="1"/>
</dbReference>
<dbReference type="SMART" id="SM00398">
    <property type="entry name" value="HMG"/>
    <property type="match status" value="1"/>
</dbReference>
<comment type="caution">
    <text evidence="15">The sequence shown here is derived from an EMBL/GenBank/DDBJ whole genome shotgun (WGS) entry which is preliminary data.</text>
</comment>
<accession>A0AAV7UTB2</accession>
<keyword evidence="2" id="KW-0217">Developmental protein</keyword>
<dbReference type="PROSITE" id="PS50118">
    <property type="entry name" value="HMG_BOX_2"/>
    <property type="match status" value="1"/>
</dbReference>
<reference evidence="15" key="1">
    <citation type="journal article" date="2022" name="bioRxiv">
        <title>Sequencing and chromosome-scale assembly of the giantPleurodeles waltlgenome.</title>
        <authorList>
            <person name="Brown T."/>
            <person name="Elewa A."/>
            <person name="Iarovenko S."/>
            <person name="Subramanian E."/>
            <person name="Araus A.J."/>
            <person name="Petzold A."/>
            <person name="Susuki M."/>
            <person name="Suzuki K.-i.T."/>
            <person name="Hayashi T."/>
            <person name="Toyoda A."/>
            <person name="Oliveira C."/>
            <person name="Osipova E."/>
            <person name="Leigh N.D."/>
            <person name="Simon A."/>
            <person name="Yun M.H."/>
        </authorList>
    </citation>
    <scope>NUCLEOTIDE SEQUENCE</scope>
    <source>
        <strain evidence="15">20211129_DDA</strain>
        <tissue evidence="15">Liver</tissue>
    </source>
</reference>
<dbReference type="Pfam" id="PF00505">
    <property type="entry name" value="HMG_box"/>
    <property type="match status" value="1"/>
</dbReference>
<comment type="subcellular location">
    <subcellularLocation>
        <location evidence="1">Nucleus</location>
    </subcellularLocation>
</comment>
<dbReference type="EMBL" id="JANPWB010000004">
    <property type="protein sequence ID" value="KAJ1191866.1"/>
    <property type="molecule type" value="Genomic_DNA"/>
</dbReference>
<evidence type="ECO:0000256" key="1">
    <source>
        <dbReference type="ARBA" id="ARBA00004123"/>
    </source>
</evidence>
<keyword evidence="9 11" id="KW-0539">Nucleus</keyword>
<feature type="DNA-binding region" description="HMG box" evidence="11">
    <location>
        <begin position="70"/>
        <end position="138"/>
    </location>
</feature>
<evidence type="ECO:0000259" key="14">
    <source>
        <dbReference type="PROSITE" id="PS51516"/>
    </source>
</evidence>
<dbReference type="InterPro" id="IPR050140">
    <property type="entry name" value="SRY-related_HMG-box_TF-like"/>
</dbReference>
<dbReference type="SUPFAM" id="SSF47095">
    <property type="entry name" value="HMG-box"/>
    <property type="match status" value="1"/>
</dbReference>
<keyword evidence="8" id="KW-0306">Gastrulation</keyword>
<dbReference type="FunFam" id="1.10.30.10:FF:000008">
    <property type="entry name" value="transcription factor SOX-7"/>
    <property type="match status" value="1"/>
</dbReference>
<feature type="domain" description="Sox C-terminal" evidence="14">
    <location>
        <begin position="261"/>
        <end position="351"/>
    </location>
</feature>
<dbReference type="GO" id="GO:0007369">
    <property type="term" value="P:gastrulation"/>
    <property type="evidence" value="ECO:0007669"/>
    <property type="project" value="UniProtKB-KW"/>
</dbReference>
<evidence type="ECO:0000256" key="3">
    <source>
        <dbReference type="ARBA" id="ARBA00022687"/>
    </source>
</evidence>
<evidence type="ECO:0000256" key="12">
    <source>
        <dbReference type="SAM" id="MobiDB-lite"/>
    </source>
</evidence>
<keyword evidence="16" id="KW-1185">Reference proteome</keyword>
<evidence type="ECO:0000259" key="13">
    <source>
        <dbReference type="PROSITE" id="PS50118"/>
    </source>
</evidence>
<evidence type="ECO:0000256" key="5">
    <source>
        <dbReference type="ARBA" id="ARBA00023125"/>
    </source>
</evidence>
<keyword evidence="6" id="KW-0010">Activator</keyword>
<keyword evidence="4" id="KW-0805">Transcription regulation</keyword>
<dbReference type="PROSITE" id="PS51516">
    <property type="entry name" value="SOX_C"/>
    <property type="match status" value="1"/>
</dbReference>
<evidence type="ECO:0000313" key="15">
    <source>
        <dbReference type="EMBL" id="KAJ1191866.1"/>
    </source>
</evidence>
<keyword evidence="7" id="KW-0804">Transcription</keyword>
<evidence type="ECO:0000256" key="9">
    <source>
        <dbReference type="ARBA" id="ARBA00023242"/>
    </source>
</evidence>
<evidence type="ECO:0000256" key="2">
    <source>
        <dbReference type="ARBA" id="ARBA00022473"/>
    </source>
</evidence>
<evidence type="ECO:0000256" key="4">
    <source>
        <dbReference type="ARBA" id="ARBA00023015"/>
    </source>
</evidence>
<dbReference type="PANTHER" id="PTHR10270:SF326">
    <property type="entry name" value="TRANSCRIPTION FACTOR SOX-17-BETA.3"/>
    <property type="match status" value="1"/>
</dbReference>
<comment type="subunit">
    <text evidence="10">Interacts (via C-terminus) with ctnnb1/beta-catenin (via Armadillo repeats); this interaction is required for inhibition of wnt-signaling.</text>
</comment>
<feature type="region of interest" description="Disordered" evidence="12">
    <location>
        <begin position="279"/>
        <end position="299"/>
    </location>
</feature>
<sequence>MSSPDAGYSSDDQLQMGHCCPAPLGMMQPGHCQWVPEALTSPEDKNMKSTGNQVVNSMTRRGSPKTEAHIRRPMNAFMVWAKDERKRLALQYPDVQNAELSKMLGRSWKALSLAEKRPFVEEAEKIRVQHVQDHPNYKYRPRKRKQVKRTNQSEAESLQSLLDAQDGSMGCLESLRMGYFETQGYQQQHMSQYRHYQSLDANINGYPSFSADAYCSLDIGESNSAFLASYLQGDYQMMPTAHQPGFSAQHESHLSSINQGNNQQTGQMGHLNFVQSVSESQTSPNMPAHRTSDTSYGWAPEEGQFSALSDYHTVENMNQIQQAELLGDLEWTELEQYLYSLSGSDQEAAFP</sequence>
<evidence type="ECO:0000313" key="16">
    <source>
        <dbReference type="Proteomes" id="UP001066276"/>
    </source>
</evidence>
<dbReference type="GO" id="GO:0001228">
    <property type="term" value="F:DNA-binding transcription activator activity, RNA polymerase II-specific"/>
    <property type="evidence" value="ECO:0007669"/>
    <property type="project" value="TreeGrafter"/>
</dbReference>
<dbReference type="GO" id="GO:0000978">
    <property type="term" value="F:RNA polymerase II cis-regulatory region sequence-specific DNA binding"/>
    <property type="evidence" value="ECO:0007669"/>
    <property type="project" value="TreeGrafter"/>
</dbReference>
<organism evidence="15 16">
    <name type="scientific">Pleurodeles waltl</name>
    <name type="common">Iberian ribbed newt</name>
    <dbReference type="NCBI Taxonomy" id="8319"/>
    <lineage>
        <taxon>Eukaryota</taxon>
        <taxon>Metazoa</taxon>
        <taxon>Chordata</taxon>
        <taxon>Craniata</taxon>
        <taxon>Vertebrata</taxon>
        <taxon>Euteleostomi</taxon>
        <taxon>Amphibia</taxon>
        <taxon>Batrachia</taxon>
        <taxon>Caudata</taxon>
        <taxon>Salamandroidea</taxon>
        <taxon>Salamandridae</taxon>
        <taxon>Pleurodelinae</taxon>
        <taxon>Pleurodeles</taxon>
    </lineage>
</organism>
<keyword evidence="5 11" id="KW-0238">DNA-binding</keyword>